<reference evidence="2" key="1">
    <citation type="journal article" date="2011" name="Nat. Commun.">
        <title>Effector diversification within compartments of the Leptosphaeria maculans genome affected by Repeat-Induced Point mutations.</title>
        <authorList>
            <person name="Rouxel T."/>
            <person name="Grandaubert J."/>
            <person name="Hane J.K."/>
            <person name="Hoede C."/>
            <person name="van de Wouw A.P."/>
            <person name="Couloux A."/>
            <person name="Dominguez V."/>
            <person name="Anthouard V."/>
            <person name="Bally P."/>
            <person name="Bourras S."/>
            <person name="Cozijnsen A.J."/>
            <person name="Ciuffetti L.M."/>
            <person name="Degrave A."/>
            <person name="Dilmaghani A."/>
            <person name="Duret L."/>
            <person name="Fudal I."/>
            <person name="Goodwin S.B."/>
            <person name="Gout L."/>
            <person name="Glaser N."/>
            <person name="Linglin J."/>
            <person name="Kema G.H.J."/>
            <person name="Lapalu N."/>
            <person name="Lawrence C.B."/>
            <person name="May K."/>
            <person name="Meyer M."/>
            <person name="Ollivier B."/>
            <person name="Poulain J."/>
            <person name="Schoch C.L."/>
            <person name="Simon A."/>
            <person name="Spatafora J.W."/>
            <person name="Stachowiak A."/>
            <person name="Turgeon B.G."/>
            <person name="Tyler B.M."/>
            <person name="Vincent D."/>
            <person name="Weissenbach J."/>
            <person name="Amselem J."/>
            <person name="Quesneville H."/>
            <person name="Oliver R.P."/>
            <person name="Wincker P."/>
            <person name="Balesdent M.-H."/>
            <person name="Howlett B.J."/>
        </authorList>
    </citation>
    <scope>NUCLEOTIDE SEQUENCE [LARGE SCALE GENOMIC DNA]</scope>
    <source>
        <strain evidence="2">JN3 / isolate v23.1.3 / race Av1-4-5-6-7-8</strain>
    </source>
</reference>
<organism evidence="2">
    <name type="scientific">Leptosphaeria maculans (strain JN3 / isolate v23.1.3 / race Av1-4-5-6-7-8)</name>
    <name type="common">Blackleg fungus</name>
    <name type="synonym">Phoma lingam</name>
    <dbReference type="NCBI Taxonomy" id="985895"/>
    <lineage>
        <taxon>Eukaryota</taxon>
        <taxon>Fungi</taxon>
        <taxon>Dikarya</taxon>
        <taxon>Ascomycota</taxon>
        <taxon>Pezizomycotina</taxon>
        <taxon>Dothideomycetes</taxon>
        <taxon>Pleosporomycetidae</taxon>
        <taxon>Pleosporales</taxon>
        <taxon>Pleosporineae</taxon>
        <taxon>Leptosphaeriaceae</taxon>
        <taxon>Plenodomus</taxon>
        <taxon>Plenodomus lingam/Leptosphaeria maculans species complex</taxon>
    </lineage>
</organism>
<keyword evidence="2" id="KW-1185">Reference proteome</keyword>
<name>E5A8J1_LEPMJ</name>
<dbReference type="AlphaFoldDB" id="E5A8J1"/>
<protein>
    <submittedName>
        <fullName evidence="1">Predicted protein</fullName>
    </submittedName>
</protein>
<dbReference type="Proteomes" id="UP000002668">
    <property type="component" value="Genome"/>
</dbReference>
<dbReference type="EMBL" id="FP929137">
    <property type="protein sequence ID" value="CBX99936.1"/>
    <property type="molecule type" value="Genomic_DNA"/>
</dbReference>
<dbReference type="HOGENOM" id="CLU_2831648_0_0_1"/>
<evidence type="ECO:0000313" key="1">
    <source>
        <dbReference type="EMBL" id="CBX99936.1"/>
    </source>
</evidence>
<dbReference type="InParanoid" id="E5A8J1"/>
<gene>
    <name evidence="1" type="ORF">LEMA_uP075250.1</name>
</gene>
<evidence type="ECO:0000313" key="2">
    <source>
        <dbReference type="Proteomes" id="UP000002668"/>
    </source>
</evidence>
<proteinExistence type="predicted"/>
<dbReference type="VEuPathDB" id="FungiDB:LEMA_uP075250.1"/>
<sequence length="66" mass="7543">MSQPRNARATTFSYSGRDLLLARLRHRLCMQLRQGQIKNSGISDHQTLVFDFKLSPSATKTPHDSR</sequence>
<accession>E5A8J1</accession>
<dbReference type="GeneID" id="13292875"/>